<accession>A0A084SWE9</accession>
<dbReference type="Proteomes" id="UP000028547">
    <property type="component" value="Unassembled WGS sequence"/>
</dbReference>
<protein>
    <submittedName>
        <fullName evidence="1">Uncharacterized protein</fullName>
    </submittedName>
</protein>
<organism evidence="1 2">
    <name type="scientific">Archangium violaceum Cb vi76</name>
    <dbReference type="NCBI Taxonomy" id="1406225"/>
    <lineage>
        <taxon>Bacteria</taxon>
        <taxon>Pseudomonadati</taxon>
        <taxon>Myxococcota</taxon>
        <taxon>Myxococcia</taxon>
        <taxon>Myxococcales</taxon>
        <taxon>Cystobacterineae</taxon>
        <taxon>Archangiaceae</taxon>
        <taxon>Archangium</taxon>
    </lineage>
</organism>
<gene>
    <name evidence="1" type="ORF">Q664_13060</name>
</gene>
<comment type="caution">
    <text evidence="1">The sequence shown here is derived from an EMBL/GenBank/DDBJ whole genome shotgun (WGS) entry which is preliminary data.</text>
</comment>
<name>A0A084SWE9_9BACT</name>
<reference evidence="1 2" key="1">
    <citation type="submission" date="2014-07" db="EMBL/GenBank/DDBJ databases">
        <title>Draft Genome Sequence of Gephyronic Acid Producer, Cystobacter violaceus Strain Cb vi76.</title>
        <authorList>
            <person name="Stevens D.C."/>
            <person name="Young J."/>
            <person name="Carmichael R."/>
            <person name="Tan J."/>
            <person name="Taylor R.E."/>
        </authorList>
    </citation>
    <scope>NUCLEOTIDE SEQUENCE [LARGE SCALE GENOMIC DNA]</scope>
    <source>
        <strain evidence="1 2">Cb vi76</strain>
    </source>
</reference>
<proteinExistence type="predicted"/>
<dbReference type="AlphaFoldDB" id="A0A084SWE9"/>
<evidence type="ECO:0000313" key="1">
    <source>
        <dbReference type="EMBL" id="KFA92784.1"/>
    </source>
</evidence>
<dbReference type="EMBL" id="JPMI01000079">
    <property type="protein sequence ID" value="KFA92784.1"/>
    <property type="molecule type" value="Genomic_DNA"/>
</dbReference>
<evidence type="ECO:0000313" key="2">
    <source>
        <dbReference type="Proteomes" id="UP000028547"/>
    </source>
</evidence>
<sequence length="256" mass="29232">MREDSEAALDRLLPRIHPRAPRDNLVRNVDELCLRYHTLGVASLLLDGHPRDFFLALGRAAENWRRLLVHLRTRGERLPPATSHTPLLGAVAASHWELARGIVMASATERQADIDEYEDDFDWALLLQQLIAPAERAPGRTEALITQLERSGADTYGERLEVARTLQGHEAQAFFDAFEQVLLAHEEQTEELASKSTTPFERFAPYRYLWLEGLALLRLGERAGFTREDRIRYCPPLARLRMHVPIDEDWLIPLAS</sequence>